<dbReference type="InterPro" id="IPR000008">
    <property type="entry name" value="C2_dom"/>
</dbReference>
<dbReference type="PROSITE" id="PS50086">
    <property type="entry name" value="TBC_RABGAP"/>
    <property type="match status" value="1"/>
</dbReference>
<dbReference type="Gene3D" id="2.60.40.150">
    <property type="entry name" value="C2 domain"/>
    <property type="match status" value="1"/>
</dbReference>
<reference evidence="4 5" key="1">
    <citation type="submission" date="2015-11" db="EMBL/GenBank/DDBJ databases">
        <title>Genomes and virulence difference between two physiological races of Phytophthora nicotianae.</title>
        <authorList>
            <person name="Liu H."/>
            <person name="Ma X."/>
            <person name="Yu H."/>
            <person name="Fang D."/>
            <person name="Li Y."/>
            <person name="Wang X."/>
            <person name="Wang W."/>
            <person name="Dong Y."/>
            <person name="Xiao B."/>
        </authorList>
    </citation>
    <scope>NUCLEOTIDE SEQUENCE [LARGE SCALE GENOMIC DNA]</scope>
    <source>
        <strain evidence="5">race 0</strain>
    </source>
</reference>
<dbReference type="SMART" id="SM00164">
    <property type="entry name" value="TBC"/>
    <property type="match status" value="1"/>
</dbReference>
<keyword evidence="1" id="KW-0175">Coiled coil</keyword>
<feature type="coiled-coil region" evidence="1">
    <location>
        <begin position="593"/>
        <end position="620"/>
    </location>
</feature>
<evidence type="ECO:0000259" key="2">
    <source>
        <dbReference type="PROSITE" id="PS50004"/>
    </source>
</evidence>
<organism evidence="4 5">
    <name type="scientific">Phytophthora nicotianae</name>
    <name type="common">Potato buckeye rot agent</name>
    <name type="synonym">Phytophthora parasitica</name>
    <dbReference type="NCBI Taxonomy" id="4792"/>
    <lineage>
        <taxon>Eukaryota</taxon>
        <taxon>Sar</taxon>
        <taxon>Stramenopiles</taxon>
        <taxon>Oomycota</taxon>
        <taxon>Peronosporomycetes</taxon>
        <taxon>Peronosporales</taxon>
        <taxon>Peronosporaceae</taxon>
        <taxon>Phytophthora</taxon>
    </lineage>
</organism>
<evidence type="ECO:0000256" key="1">
    <source>
        <dbReference type="SAM" id="Coils"/>
    </source>
</evidence>
<evidence type="ECO:0000313" key="5">
    <source>
        <dbReference type="Proteomes" id="UP000052943"/>
    </source>
</evidence>
<dbReference type="Pfam" id="PF00566">
    <property type="entry name" value="RabGAP-TBC"/>
    <property type="match status" value="1"/>
</dbReference>
<dbReference type="CDD" id="cd00030">
    <property type="entry name" value="C2"/>
    <property type="match status" value="1"/>
</dbReference>
<dbReference type="InterPro" id="IPR000195">
    <property type="entry name" value="Rab-GAP-TBC_dom"/>
</dbReference>
<dbReference type="SUPFAM" id="SSF49562">
    <property type="entry name" value="C2 domain (Calcium/lipid-binding domain, CaLB)"/>
    <property type="match status" value="1"/>
</dbReference>
<dbReference type="FunFam" id="1.10.472.80:FF:000121">
    <property type="entry name" value="Putative GTPase activator protein"/>
    <property type="match status" value="1"/>
</dbReference>
<dbReference type="Proteomes" id="UP000052943">
    <property type="component" value="Unassembled WGS sequence"/>
</dbReference>
<dbReference type="STRING" id="4790.A0A0W8AZS8"/>
<accession>A0A0W8AZS8</accession>
<dbReference type="PANTHER" id="PTHR47219:SF20">
    <property type="entry name" value="TBC1 DOMAIN FAMILY MEMBER 2B"/>
    <property type="match status" value="1"/>
</dbReference>
<dbReference type="FunFam" id="1.10.8.270:FF:000016">
    <property type="entry name" value="TBC1 domain family member 2A"/>
    <property type="match status" value="1"/>
</dbReference>
<dbReference type="Pfam" id="PF00168">
    <property type="entry name" value="C2"/>
    <property type="match status" value="1"/>
</dbReference>
<dbReference type="InterPro" id="IPR035892">
    <property type="entry name" value="C2_domain_sf"/>
</dbReference>
<feature type="domain" description="Rab-GAP TBC" evidence="3">
    <location>
        <begin position="1009"/>
        <end position="1199"/>
    </location>
</feature>
<dbReference type="SUPFAM" id="SSF47923">
    <property type="entry name" value="Ypt/Rab-GAP domain of gyp1p"/>
    <property type="match status" value="2"/>
</dbReference>
<protein>
    <submittedName>
        <fullName evidence="4">Growth hormone-regulated TBC protein 1</fullName>
    </submittedName>
</protein>
<dbReference type="SMART" id="SM00239">
    <property type="entry name" value="C2"/>
    <property type="match status" value="1"/>
</dbReference>
<sequence length="1342" mass="151405">MEPGALIGTKEADDADSSVSQADAAIARGISCSHENRLRLLKAKFLLQQQLKIDRAAKNRRMLEILCEGLISCAEAEDDDHELAAEFRKYFGVKLKACLVKMHAATVKAKYSKDNDAVTSLADNLKYLRTTLPSSVDKHFLLWLVEVTCHTAISSFQPENAADMHQLVAFGQEFFDKVALEHPVSRDFRIHHLIITGFYYLRTGKLAKVTPLLEQIQAFVRGTGSGDQQLSGVLKDRYLNTILDSMRVAVLACSDSKQALDLALTTAVAAQANLNTYDKYPAVQLMLIATLFDMVYVYCRLLGLQCRYADLGASIAQMTTLFAKYKSHLERSIFYRFFLARCHTLIAKVLHFANYNSLSSLTLLMIIPNVQYATAIGKVKEACSHLNFVVDKVLPAPTNEEMPYPDAYLAVWVDVLEVAMYCCGETTQSSPLNDSATALHVRQIYPSRVLLKWVTRILKFDGLRHQVNQCCSVELKAKYNLALAKWMWATERLSSDSDAAHFTQHTELEELRPKAFTLLHEALQHMNTSVMCCETTSETMALFGPHLVAYGKMKEGEEILKNAIDTSLQTKNVLLQTRLCADVFQFYSNKGLIEEKATIASKYEKKLALLQRRIAAAQAENATTTALLRWTADCSLHKMGTSYRFASCLCHYSAHLASNCPDQTPGRTLKKLRSKATTKLFSTSSAPKLSKRLCVEVVGARNLESPQSVDAYCVVGLCDIKPRKALGRPRLAASPSFRSSTVTASNNPTWGHVVEFVVPARPASARLRVQLFSEKNFFFDMFPSSSNSSDEEGEKLRDQTDYTAKEQWRSAVSKPQIFVNGGKGIYDSDSDDVVTLSEEEDEDDDQVIDEDDVWPVIEKEALAATESIDDELLGVVEINSSLLCKPSRVVTDSWYCLGGTRTGEVRIRTIWYEGAKRVLTVQDREVLFEEQVKHSMTKSMSDFYGFNISETAREEWVHLRSYQDCREERRVEDWTKLYGTQFPERLRRCSYKEKDTEEKTLLMQLARAGIPRHLRERAYFNLSGASEKQANAGPNYYAELVKKAETMETETFRQIELDIDRTFGHSGTTICSVSGRDQLRRILRAYSLRNPSVGYCQGLNFIVAFLMLMADEEVIFWLLSVFCEDLYPGYYSPAMSDIQRDMLVLKQLIAEELPQLDEFAAEVGLPLELLGSQWLLCLFTTTFPSETVFRIFDCIFTEGSAFVFPVIMAHLRRMEPILLDLVEFHDVLSSIKDAESACIDSDLFMTAVCKEAESITASRVQKLREQQCGSVRSEMERAERARAFNQQLAVVYQIPAFSTYAAGLLRFFHEEAEGSSRSDVAFVLTMLCHGLVWLAEHSKRWS</sequence>
<feature type="domain" description="C2" evidence="2">
    <location>
        <begin position="675"/>
        <end position="809"/>
    </location>
</feature>
<dbReference type="Gene3D" id="1.10.8.270">
    <property type="entry name" value="putative rabgap domain of human tbc1 domain family member 14 like domains"/>
    <property type="match status" value="1"/>
</dbReference>
<dbReference type="Gene3D" id="1.10.472.80">
    <property type="entry name" value="Ypt/Rab-GAP domain of gyp1p, domain 3"/>
    <property type="match status" value="1"/>
</dbReference>
<dbReference type="InterPro" id="IPR035969">
    <property type="entry name" value="Rab-GAP_TBC_sf"/>
</dbReference>
<evidence type="ECO:0000313" key="4">
    <source>
        <dbReference type="EMBL" id="KUF64913.1"/>
    </source>
</evidence>
<dbReference type="EMBL" id="LNFO01006116">
    <property type="protein sequence ID" value="KUF64913.1"/>
    <property type="molecule type" value="Genomic_DNA"/>
</dbReference>
<evidence type="ECO:0000259" key="3">
    <source>
        <dbReference type="PROSITE" id="PS50086"/>
    </source>
</evidence>
<dbReference type="PANTHER" id="PTHR47219">
    <property type="entry name" value="RAB GTPASE-ACTIVATING PROTEIN 1-LIKE"/>
    <property type="match status" value="1"/>
</dbReference>
<gene>
    <name evidence="4" type="ORF">AM587_10017695</name>
</gene>
<comment type="caution">
    <text evidence="4">The sequence shown here is derived from an EMBL/GenBank/DDBJ whole genome shotgun (WGS) entry which is preliminary data.</text>
</comment>
<proteinExistence type="predicted"/>
<name>A0A0W8AZS8_PHYNI</name>
<dbReference type="GO" id="GO:0005096">
    <property type="term" value="F:GTPase activator activity"/>
    <property type="evidence" value="ECO:0007669"/>
    <property type="project" value="TreeGrafter"/>
</dbReference>
<dbReference type="GO" id="GO:0031267">
    <property type="term" value="F:small GTPase binding"/>
    <property type="evidence" value="ECO:0007669"/>
    <property type="project" value="TreeGrafter"/>
</dbReference>
<dbReference type="PROSITE" id="PS50004">
    <property type="entry name" value="C2"/>
    <property type="match status" value="1"/>
</dbReference>
<dbReference type="InterPro" id="IPR050302">
    <property type="entry name" value="Rab_GAP_TBC_domain"/>
</dbReference>
<dbReference type="OrthoDB" id="294251at2759"/>